<accession>A0A4D9CR45</accession>
<feature type="transmembrane region" description="Helical" evidence="6">
    <location>
        <begin position="583"/>
        <end position="606"/>
    </location>
</feature>
<gene>
    <name evidence="7" type="ORF">NSK_006861</name>
</gene>
<dbReference type="GO" id="GO:0023051">
    <property type="term" value="P:regulation of signaling"/>
    <property type="evidence" value="ECO:0007669"/>
    <property type="project" value="TreeGrafter"/>
</dbReference>
<feature type="transmembrane region" description="Helical" evidence="6">
    <location>
        <begin position="286"/>
        <end position="308"/>
    </location>
</feature>
<dbReference type="AlphaFoldDB" id="A0A4D9CR45"/>
<evidence type="ECO:0000256" key="4">
    <source>
        <dbReference type="ARBA" id="ARBA00023136"/>
    </source>
</evidence>
<dbReference type="InterPro" id="IPR004776">
    <property type="entry name" value="Mem_transp_PIN-like"/>
</dbReference>
<sequence length="639" mass="67153">MDASSLSVARPQGQAVFRTGASKFGNVSPDTLIADFLPTLGMMAISLFLGYISARAGLLSPTELNGVSKLLGTFALPALLLQNLATTDLSTIQWPFVGGMAAAKLLVFVLVVGSTLVSERRKRGGRKGRGLVEAGLRGIMATQSNDFAFGVPICAALYRSSHPGYTSYLYLLAPISLVLLNPLAFILCEIVLVLAGKTLLLPVLAFFLVSLLTGTETDLAMLAFLIGAFPVGEEEGRGGGVAGGEGPAEGGREGWGPGVEGSEEVDASTSPMPPVPSIPSTDQASLSLAIVFSTLAALPILLLCVLSIEISASSSSSSDRLFSTSLFYLNLLAGITSAWTALVLLLQAFPSSHCTSLPPSPFPLHHHPILLLSVLTFLRAMVGCRCPSTPSASPSSGGQAGVLSFLLVSSTVAINLLTPLLSASVAHRIAGKRRLVSSLLLILSLSLVWGAVAKGGRQAGLRCTPEGGREGGRGEEALVLSTCGLGCVVSLWSVFWSPGRGGRAREGGREGRREEGGGVEGLQRPLLFLMDVEEEEAVGKRREDRFSRELLVTFLSLSMLITCIRCTLALLPSSSSSSSSPSSSFLFVDLAVRALVAPVLACLYGLDKELAVFQGMRWIGKTLVRLRGKGTVERRRRKG</sequence>
<dbReference type="GO" id="GO:0016020">
    <property type="term" value="C:membrane"/>
    <property type="evidence" value="ECO:0007669"/>
    <property type="project" value="UniProtKB-SubCell"/>
</dbReference>
<evidence type="ECO:0000313" key="8">
    <source>
        <dbReference type="Proteomes" id="UP000355283"/>
    </source>
</evidence>
<dbReference type="Pfam" id="PF03547">
    <property type="entry name" value="Mem_trans"/>
    <property type="match status" value="1"/>
</dbReference>
<feature type="transmembrane region" description="Helical" evidence="6">
    <location>
        <begin position="477"/>
        <end position="496"/>
    </location>
</feature>
<feature type="transmembrane region" description="Helical" evidence="6">
    <location>
        <begin position="550"/>
        <end position="571"/>
    </location>
</feature>
<keyword evidence="3 6" id="KW-1133">Transmembrane helix</keyword>
<feature type="transmembrane region" description="Helical" evidence="6">
    <location>
        <begin position="402"/>
        <end position="423"/>
    </location>
</feature>
<evidence type="ECO:0000256" key="1">
    <source>
        <dbReference type="ARBA" id="ARBA00004141"/>
    </source>
</evidence>
<evidence type="ECO:0000256" key="5">
    <source>
        <dbReference type="SAM" id="MobiDB-lite"/>
    </source>
</evidence>
<feature type="transmembrane region" description="Helical" evidence="6">
    <location>
        <begin position="66"/>
        <end position="84"/>
    </location>
</feature>
<evidence type="ECO:0000256" key="2">
    <source>
        <dbReference type="ARBA" id="ARBA00022692"/>
    </source>
</evidence>
<comment type="subcellular location">
    <subcellularLocation>
        <location evidence="1">Membrane</location>
        <topology evidence="1">Multi-pass membrane protein</topology>
    </subcellularLocation>
</comment>
<dbReference type="Proteomes" id="UP000355283">
    <property type="component" value="Unassembled WGS sequence"/>
</dbReference>
<dbReference type="GO" id="GO:0055085">
    <property type="term" value="P:transmembrane transport"/>
    <property type="evidence" value="ECO:0007669"/>
    <property type="project" value="InterPro"/>
</dbReference>
<feature type="transmembrane region" description="Helical" evidence="6">
    <location>
        <begin position="201"/>
        <end position="229"/>
    </location>
</feature>
<evidence type="ECO:0000256" key="6">
    <source>
        <dbReference type="SAM" id="Phobius"/>
    </source>
</evidence>
<dbReference type="PANTHER" id="PTHR22829">
    <property type="entry name" value="DEP DOMAIN PROTEIN"/>
    <property type="match status" value="1"/>
</dbReference>
<name>A0A4D9CR45_9STRA</name>
<dbReference type="EMBL" id="SDOX01000122">
    <property type="protein sequence ID" value="TFJ81610.1"/>
    <property type="molecule type" value="Genomic_DNA"/>
</dbReference>
<reference evidence="7 8" key="1">
    <citation type="submission" date="2019-01" db="EMBL/GenBank/DDBJ databases">
        <title>Nuclear Genome Assembly of the Microalgal Biofuel strain Nannochloropsis salina CCMP1776.</title>
        <authorList>
            <person name="Hovde B."/>
        </authorList>
    </citation>
    <scope>NUCLEOTIDE SEQUENCE [LARGE SCALE GENOMIC DNA]</scope>
    <source>
        <strain evidence="7 8">CCMP1776</strain>
    </source>
</reference>
<evidence type="ECO:0000256" key="3">
    <source>
        <dbReference type="ARBA" id="ARBA00022989"/>
    </source>
</evidence>
<feature type="region of interest" description="Disordered" evidence="5">
    <location>
        <begin position="237"/>
        <end position="276"/>
    </location>
</feature>
<feature type="transmembrane region" description="Helical" evidence="6">
    <location>
        <begin position="435"/>
        <end position="452"/>
    </location>
</feature>
<dbReference type="PANTHER" id="PTHR22829:SF5">
    <property type="entry name" value="INTEGRAL MEMBRANE PROTEIN GPR155"/>
    <property type="match status" value="1"/>
</dbReference>
<dbReference type="InterPro" id="IPR051832">
    <property type="entry name" value="mTOR-Rac_regulators"/>
</dbReference>
<feature type="compositionally biased region" description="Gly residues" evidence="5">
    <location>
        <begin position="238"/>
        <end position="259"/>
    </location>
</feature>
<keyword evidence="8" id="KW-1185">Reference proteome</keyword>
<keyword evidence="2 6" id="KW-0812">Transmembrane</keyword>
<dbReference type="OrthoDB" id="2133778at2759"/>
<feature type="transmembrane region" description="Helical" evidence="6">
    <location>
        <begin position="32"/>
        <end position="54"/>
    </location>
</feature>
<keyword evidence="4 6" id="KW-0472">Membrane</keyword>
<feature type="transmembrane region" description="Helical" evidence="6">
    <location>
        <begin position="328"/>
        <end position="350"/>
    </location>
</feature>
<protein>
    <submittedName>
        <fullName evidence="7">Uncharacterized protein</fullName>
    </submittedName>
</protein>
<feature type="transmembrane region" description="Helical" evidence="6">
    <location>
        <begin position="168"/>
        <end position="195"/>
    </location>
</feature>
<evidence type="ECO:0000313" key="7">
    <source>
        <dbReference type="EMBL" id="TFJ81610.1"/>
    </source>
</evidence>
<organism evidence="7 8">
    <name type="scientific">Nannochloropsis salina CCMP1776</name>
    <dbReference type="NCBI Taxonomy" id="1027361"/>
    <lineage>
        <taxon>Eukaryota</taxon>
        <taxon>Sar</taxon>
        <taxon>Stramenopiles</taxon>
        <taxon>Ochrophyta</taxon>
        <taxon>Eustigmatophyceae</taxon>
        <taxon>Eustigmatales</taxon>
        <taxon>Monodopsidaceae</taxon>
        <taxon>Microchloropsis</taxon>
        <taxon>Microchloropsis salina</taxon>
    </lineage>
</organism>
<comment type="caution">
    <text evidence="7">The sequence shown here is derived from an EMBL/GenBank/DDBJ whole genome shotgun (WGS) entry which is preliminary data.</text>
</comment>
<proteinExistence type="predicted"/>
<feature type="transmembrane region" description="Helical" evidence="6">
    <location>
        <begin position="96"/>
        <end position="117"/>
    </location>
</feature>